<dbReference type="GO" id="GO:0016491">
    <property type="term" value="F:oxidoreductase activity"/>
    <property type="evidence" value="ECO:0007669"/>
    <property type="project" value="UniProtKB-KW"/>
</dbReference>
<dbReference type="PATRIC" id="fig|1288298.3.peg.1233"/>
<name>A0A0A0HLW3_9RHOB</name>
<reference evidence="1 2" key="1">
    <citation type="submission" date="2013-01" db="EMBL/GenBank/DDBJ databases">
        <authorList>
            <person name="Fiebig A."/>
            <person name="Goeker M."/>
            <person name="Klenk H.-P.P."/>
        </authorList>
    </citation>
    <scope>NUCLEOTIDE SEQUENCE [LARGE SCALE GENOMIC DNA]</scope>
    <source>
        <strain evidence="1 2">DSM 17069</strain>
    </source>
</reference>
<comment type="caution">
    <text evidence="1">The sequence shown here is derived from an EMBL/GenBank/DDBJ whole genome shotgun (WGS) entry which is preliminary data.</text>
</comment>
<dbReference type="Proteomes" id="UP000030021">
    <property type="component" value="Unassembled WGS sequence"/>
</dbReference>
<dbReference type="InterPro" id="IPR021074">
    <property type="entry name" value="Formate_DH_dsu"/>
</dbReference>
<sequence length="74" mass="7907">MSPDKMIRMANQIATFFKTQPGDAAPAKVAAHITDFWEPRMRAQLHAHVAAGGVGLDALVIAADARIERAGPRA</sequence>
<keyword evidence="1" id="KW-0560">Oxidoreductase</keyword>
<evidence type="ECO:0000313" key="2">
    <source>
        <dbReference type="Proteomes" id="UP000030021"/>
    </source>
</evidence>
<dbReference type="Pfam" id="PF11390">
    <property type="entry name" value="FdsD"/>
    <property type="match status" value="1"/>
</dbReference>
<protein>
    <submittedName>
        <fullName evidence="1">Formate dehydrogenase delta subunit</fullName>
        <ecNumber evidence="1">1.2.1.2</ecNumber>
    </submittedName>
</protein>
<dbReference type="AlphaFoldDB" id="A0A0A0HLW3"/>
<dbReference type="OrthoDB" id="7409377at2"/>
<evidence type="ECO:0000313" key="1">
    <source>
        <dbReference type="EMBL" id="KGM88812.1"/>
    </source>
</evidence>
<dbReference type="HOGENOM" id="CLU_166802_0_1_5"/>
<dbReference type="RefSeq" id="WP_037270946.1">
    <property type="nucleotide sequence ID" value="NZ_KN293977.1"/>
</dbReference>
<organism evidence="1 2">
    <name type="scientific">Roseovarius mucosus DSM 17069</name>
    <dbReference type="NCBI Taxonomy" id="1288298"/>
    <lineage>
        <taxon>Bacteria</taxon>
        <taxon>Pseudomonadati</taxon>
        <taxon>Pseudomonadota</taxon>
        <taxon>Alphaproteobacteria</taxon>
        <taxon>Rhodobacterales</taxon>
        <taxon>Roseobacteraceae</taxon>
        <taxon>Roseovarius</taxon>
    </lineage>
</organism>
<dbReference type="EMBL" id="AONH01000006">
    <property type="protein sequence ID" value="KGM88812.1"/>
    <property type="molecule type" value="Genomic_DNA"/>
</dbReference>
<accession>A0A0A0HLW3</accession>
<gene>
    <name evidence="1" type="ORF">rosmuc_01222</name>
</gene>
<proteinExistence type="predicted"/>
<dbReference type="EC" id="1.2.1.2" evidence="1"/>
<dbReference type="eggNOG" id="ENOG5032Z86">
    <property type="taxonomic scope" value="Bacteria"/>
</dbReference>